<accession>A0A0A2VJT6</accession>
<protein>
    <submittedName>
        <fullName evidence="2">Uncharacterized protein</fullName>
    </submittedName>
</protein>
<sequence length="98" mass="10661">MFPPCSHCRGSLLHFYAQPLISASSTASSHRPRAERGTKARSPKESQQERMPSAAFLSRKNGENTTSFNGKGLRAQTPFITGLAEYGLSGPLIVLVRN</sequence>
<organism evidence="2 3">
    <name type="scientific">Paracoccidioides lutzii (strain ATCC MYA-826 / Pb01)</name>
    <name type="common">Paracoccidioides brasiliensis</name>
    <dbReference type="NCBI Taxonomy" id="502779"/>
    <lineage>
        <taxon>Eukaryota</taxon>
        <taxon>Fungi</taxon>
        <taxon>Dikarya</taxon>
        <taxon>Ascomycota</taxon>
        <taxon>Pezizomycotina</taxon>
        <taxon>Eurotiomycetes</taxon>
        <taxon>Eurotiomycetidae</taxon>
        <taxon>Onygenales</taxon>
        <taxon>Ajellomycetaceae</taxon>
        <taxon>Paracoccidioides</taxon>
    </lineage>
</organism>
<evidence type="ECO:0000313" key="3">
    <source>
        <dbReference type="Proteomes" id="UP000002059"/>
    </source>
</evidence>
<dbReference type="AlphaFoldDB" id="A0A0A2VJT6"/>
<dbReference type="VEuPathDB" id="FungiDB:PAAG_12167"/>
<dbReference type="eggNOG" id="KOG1703">
    <property type="taxonomic scope" value="Eukaryota"/>
</dbReference>
<evidence type="ECO:0000313" key="2">
    <source>
        <dbReference type="EMBL" id="KGQ01129.1"/>
    </source>
</evidence>
<reference evidence="2 3" key="1">
    <citation type="journal article" date="2011" name="PLoS Genet.">
        <title>Comparative genomic analysis of human fungal pathogens causing paracoccidioidomycosis.</title>
        <authorList>
            <person name="Desjardins C.A."/>
            <person name="Champion M.D."/>
            <person name="Holder J.W."/>
            <person name="Muszewska A."/>
            <person name="Goldberg J."/>
            <person name="Bailao A.M."/>
            <person name="Brigido M.M."/>
            <person name="Ferreira M.E."/>
            <person name="Garcia A.M."/>
            <person name="Grynberg M."/>
            <person name="Gujja S."/>
            <person name="Heiman D.I."/>
            <person name="Henn M.R."/>
            <person name="Kodira C.D."/>
            <person name="Leon-Narvaez H."/>
            <person name="Longo L.V."/>
            <person name="Ma L.J."/>
            <person name="Malavazi I."/>
            <person name="Matsuo A.L."/>
            <person name="Morais F.V."/>
            <person name="Pereira M."/>
            <person name="Rodriguez-Brito S."/>
            <person name="Sakthikumar S."/>
            <person name="Salem-Izacc S.M."/>
            <person name="Sykes S.M."/>
            <person name="Teixeira M.M."/>
            <person name="Vallejo M.C."/>
            <person name="Walter M.E."/>
            <person name="Yandava C."/>
            <person name="Young S."/>
            <person name="Zeng Q."/>
            <person name="Zucker J."/>
            <person name="Felipe M.S."/>
            <person name="Goldman G.H."/>
            <person name="Haas B.J."/>
            <person name="McEwen J.G."/>
            <person name="Nino-Vega G."/>
            <person name="Puccia R."/>
            <person name="San-Blas G."/>
            <person name="Soares C.M."/>
            <person name="Birren B.W."/>
            <person name="Cuomo C.A."/>
        </authorList>
    </citation>
    <scope>NUCLEOTIDE SEQUENCE [LARGE SCALE GENOMIC DNA]</scope>
    <source>
        <strain evidence="3">ATCC MYA-826 / Pb01</strain>
    </source>
</reference>
<proteinExistence type="predicted"/>
<gene>
    <name evidence="2" type="ORF">PAAG_12167</name>
</gene>
<feature type="region of interest" description="Disordered" evidence="1">
    <location>
        <begin position="24"/>
        <end position="72"/>
    </location>
</feature>
<dbReference type="HOGENOM" id="CLU_2334198_0_0_1"/>
<name>A0A0A2VJT6_PARBA</name>
<dbReference type="EMBL" id="KN294008">
    <property type="protein sequence ID" value="KGQ01129.1"/>
    <property type="molecule type" value="Genomic_DNA"/>
</dbReference>
<dbReference type="Proteomes" id="UP000002059">
    <property type="component" value="Partially assembled WGS sequence"/>
</dbReference>
<evidence type="ECO:0000256" key="1">
    <source>
        <dbReference type="SAM" id="MobiDB-lite"/>
    </source>
</evidence>
<keyword evidence="3" id="KW-1185">Reference proteome</keyword>
<dbReference type="RefSeq" id="XP_015702682.1">
    <property type="nucleotide sequence ID" value="XM_015847691.1"/>
</dbReference>
<dbReference type="KEGG" id="pbl:PAAG_12167"/>
<feature type="compositionally biased region" description="Basic and acidic residues" evidence="1">
    <location>
        <begin position="32"/>
        <end position="48"/>
    </location>
</feature>
<dbReference type="GeneID" id="26970910"/>